<proteinExistence type="inferred from homology"/>
<keyword evidence="8" id="KW-1185">Reference proteome</keyword>
<evidence type="ECO:0000256" key="7">
    <source>
        <dbReference type="SAM" id="SignalP"/>
    </source>
</evidence>
<evidence type="ECO:0000256" key="6">
    <source>
        <dbReference type="SAM" id="Phobius"/>
    </source>
</evidence>
<accession>A0A9J7KHJ4</accession>
<evidence type="ECO:0000256" key="2">
    <source>
        <dbReference type="ARBA" id="ARBA00006665"/>
    </source>
</evidence>
<dbReference type="PANTHER" id="PTHR10383">
    <property type="entry name" value="SERINE INCORPORATOR"/>
    <property type="match status" value="1"/>
</dbReference>
<organism evidence="8 9">
    <name type="scientific">Branchiostoma floridae</name>
    <name type="common">Florida lancelet</name>
    <name type="synonym">Amphioxus</name>
    <dbReference type="NCBI Taxonomy" id="7739"/>
    <lineage>
        <taxon>Eukaryota</taxon>
        <taxon>Metazoa</taxon>
        <taxon>Chordata</taxon>
        <taxon>Cephalochordata</taxon>
        <taxon>Leptocardii</taxon>
        <taxon>Amphioxiformes</taxon>
        <taxon>Branchiostomatidae</taxon>
        <taxon>Branchiostoma</taxon>
    </lineage>
</organism>
<feature type="transmembrane region" description="Helical" evidence="6">
    <location>
        <begin position="245"/>
        <end position="263"/>
    </location>
</feature>
<feature type="transmembrane region" description="Helical" evidence="6">
    <location>
        <begin position="275"/>
        <end position="293"/>
    </location>
</feature>
<keyword evidence="5 6" id="KW-0472">Membrane</keyword>
<keyword evidence="7" id="KW-0732">Signal</keyword>
<dbReference type="OMA" id="DKHCNPL"/>
<evidence type="ECO:0000256" key="5">
    <source>
        <dbReference type="ARBA" id="ARBA00023136"/>
    </source>
</evidence>
<dbReference type="GeneID" id="118404090"/>
<keyword evidence="3 6" id="KW-0812">Transmembrane</keyword>
<name>A0A9J7KHJ4_BRAFL</name>
<feature type="transmembrane region" description="Helical" evidence="6">
    <location>
        <begin position="103"/>
        <end position="125"/>
    </location>
</feature>
<feature type="signal peptide" evidence="7">
    <location>
        <begin position="1"/>
        <end position="18"/>
    </location>
</feature>
<dbReference type="OrthoDB" id="5963193at2759"/>
<evidence type="ECO:0000256" key="1">
    <source>
        <dbReference type="ARBA" id="ARBA00004141"/>
    </source>
</evidence>
<gene>
    <name evidence="9" type="primary">LOC118404090</name>
</gene>
<feature type="transmembrane region" description="Helical" evidence="6">
    <location>
        <begin position="44"/>
        <end position="65"/>
    </location>
</feature>
<dbReference type="PANTHER" id="PTHR10383:SF9">
    <property type="entry name" value="SERINE INCORPORATOR, ISOFORM F"/>
    <property type="match status" value="1"/>
</dbReference>
<reference evidence="9" key="2">
    <citation type="submission" date="2025-08" db="UniProtKB">
        <authorList>
            <consortium name="RefSeq"/>
        </authorList>
    </citation>
    <scope>IDENTIFICATION</scope>
    <source>
        <strain evidence="9">S238N-H82</strain>
        <tissue evidence="9">Testes</tissue>
    </source>
</reference>
<reference evidence="8" key="1">
    <citation type="journal article" date="2020" name="Nat. Ecol. Evol.">
        <title>Deeply conserved synteny resolves early events in vertebrate evolution.</title>
        <authorList>
            <person name="Simakov O."/>
            <person name="Marletaz F."/>
            <person name="Yue J.X."/>
            <person name="O'Connell B."/>
            <person name="Jenkins J."/>
            <person name="Brandt A."/>
            <person name="Calef R."/>
            <person name="Tung C.H."/>
            <person name="Huang T.K."/>
            <person name="Schmutz J."/>
            <person name="Satoh N."/>
            <person name="Yu J.K."/>
            <person name="Putnam N.H."/>
            <person name="Green R.E."/>
            <person name="Rokhsar D.S."/>
        </authorList>
    </citation>
    <scope>NUCLEOTIDE SEQUENCE [LARGE SCALE GENOMIC DNA]</scope>
    <source>
        <strain evidence="8">S238N-H82</strain>
    </source>
</reference>
<comment type="subcellular location">
    <subcellularLocation>
        <location evidence="1">Membrane</location>
        <topology evidence="1">Multi-pass membrane protein</topology>
    </subcellularLocation>
</comment>
<dbReference type="AlphaFoldDB" id="A0A9J7KHJ4"/>
<dbReference type="RefSeq" id="XP_035658942.1">
    <property type="nucleotide sequence ID" value="XM_035803049.1"/>
</dbReference>
<feature type="transmembrane region" description="Helical" evidence="6">
    <location>
        <begin position="165"/>
        <end position="186"/>
    </location>
</feature>
<feature type="transmembrane region" description="Helical" evidence="6">
    <location>
        <begin position="460"/>
        <end position="480"/>
    </location>
</feature>
<evidence type="ECO:0000313" key="9">
    <source>
        <dbReference type="RefSeq" id="XP_035658942.1"/>
    </source>
</evidence>
<feature type="transmembrane region" description="Helical" evidence="6">
    <location>
        <begin position="338"/>
        <end position="356"/>
    </location>
</feature>
<dbReference type="KEGG" id="bfo:118404090"/>
<evidence type="ECO:0000313" key="8">
    <source>
        <dbReference type="Proteomes" id="UP000001554"/>
    </source>
</evidence>
<dbReference type="Proteomes" id="UP000001554">
    <property type="component" value="Chromosome 17"/>
</dbReference>
<feature type="transmembrane region" description="Helical" evidence="6">
    <location>
        <begin position="137"/>
        <end position="159"/>
    </location>
</feature>
<dbReference type="InterPro" id="IPR005016">
    <property type="entry name" value="TDE1/TMS"/>
</dbReference>
<comment type="similarity">
    <text evidence="2">Belongs to the TDE1 family.</text>
</comment>
<evidence type="ECO:0000256" key="4">
    <source>
        <dbReference type="ARBA" id="ARBA00022989"/>
    </source>
</evidence>
<evidence type="ECO:0000256" key="3">
    <source>
        <dbReference type="ARBA" id="ARBA00022692"/>
    </source>
</evidence>
<sequence length="486" mass="53144">MGAILGTLGLGSCAASLACCCTSAACSLCCSACGKSKNSVVTRIAYALFLLLGMLVACLMLAPAVQDGLKDFLKTPQICDPTIIHDRLVDCDTIVRSVTGYLAVYRVCFGLAGFFFLMSLLMISVKSSKDPRAGIQNGFWFFKFLAVIGICVGAFFIPRGAFGSAWMYIGMIGAFLFILIQLVLLVDFAHSWNESWVEKMEEGNSKFWYFALLACTFLFYGLAIAGVVVFFIYYTVPDGCATNKFFISFNLILCVIASVIAILPKVQEAQPRSGLLQASVITLYTMYITWSAMTNETSSKCNPSLLQIAGLTPIQNGTQPSSTIAPVAPTSVFLGMDAQGIVGLAVFFICVMYASIRTSSNSSVNKLTMSSNESTLLSNSQAPSEYGTSDVEKSVVEDLDDDAPTIDNEKDGVKYNYSFFHFMFMLASMYIMMTLTNWYSPDGSNFNNLQPNQPAVWVKIVSSWLCILLYVWTLVAPIVLPDRDFD</sequence>
<feature type="chain" id="PRO_5039941317" evidence="7">
    <location>
        <begin position="19"/>
        <end position="486"/>
    </location>
</feature>
<protein>
    <submittedName>
        <fullName evidence="9">Serine incorporator 1-like isoform X1</fullName>
    </submittedName>
</protein>
<dbReference type="GO" id="GO:0016020">
    <property type="term" value="C:membrane"/>
    <property type="evidence" value="ECO:0000318"/>
    <property type="project" value="GO_Central"/>
</dbReference>
<keyword evidence="4 6" id="KW-1133">Transmembrane helix</keyword>
<dbReference type="Pfam" id="PF03348">
    <property type="entry name" value="Serinc"/>
    <property type="match status" value="1"/>
</dbReference>
<feature type="transmembrane region" description="Helical" evidence="6">
    <location>
        <begin position="419"/>
        <end position="440"/>
    </location>
</feature>
<feature type="transmembrane region" description="Helical" evidence="6">
    <location>
        <begin position="207"/>
        <end position="233"/>
    </location>
</feature>